<dbReference type="EMBL" id="BMIB01000003">
    <property type="protein sequence ID" value="GGH70947.1"/>
    <property type="molecule type" value="Genomic_DNA"/>
</dbReference>
<dbReference type="CDD" id="cd07377">
    <property type="entry name" value="WHTH_GntR"/>
    <property type="match status" value="1"/>
</dbReference>
<dbReference type="AlphaFoldDB" id="A0A917MWJ9"/>
<sequence length="491" mass="54362">MSSPVIAQLFQEIQLIPAAERAIYLQLADALQLLIKNGHLTAGQQLPGTREAAAWLSLNRITVNKAYEELQMQGWLISAIGKGTFVAAQLPTLAPSILKPAGTAHTTAGFSITQKPWLTDAPIYPNTRLHLDDGFPDPQLAPLAELYRAWRSQLTRSSSLYPKFGSYSHPSGPDYYKTALATHLNETRGLKTTPGNILSVRGTVMGIHLVCTGLINAGDVVVSGIPGWRRAEQNFLHAGATHIGIGVDEQGLIVEELEKICRNTRVRMVYVTSHHHYPTTVSLHINRRLALLQLAQEHGFIIFEDDYDYDFHYKHRPLQPLASADENGMVIYCGSFSKSFSPAFRMGYLTAPANVIEHLARVRAMMDRQGDHVLDNAMAELLHTGTIQRYLRKATAAYKERRDVFCKLLSQELSGAVEFAIPEGGMSVWTRFEKSIQPEQLAAKALARGLYMSDGKAHQYPGICPNAVRLGFASSTPQQLEESVLLLKKLL</sequence>
<dbReference type="PANTHER" id="PTHR46577:SF2">
    <property type="entry name" value="TRANSCRIPTIONAL REGULATORY PROTEIN"/>
    <property type="match status" value="1"/>
</dbReference>
<reference evidence="7" key="2">
    <citation type="submission" date="2020-09" db="EMBL/GenBank/DDBJ databases">
        <authorList>
            <person name="Sun Q."/>
            <person name="Zhou Y."/>
        </authorList>
    </citation>
    <scope>NUCLEOTIDE SEQUENCE</scope>
    <source>
        <strain evidence="7">CGMCC 1.15290</strain>
    </source>
</reference>
<dbReference type="Proteomes" id="UP000627292">
    <property type="component" value="Unassembled WGS sequence"/>
</dbReference>
<dbReference type="GO" id="GO:0030170">
    <property type="term" value="F:pyridoxal phosphate binding"/>
    <property type="evidence" value="ECO:0007669"/>
    <property type="project" value="InterPro"/>
</dbReference>
<evidence type="ECO:0000256" key="4">
    <source>
        <dbReference type="ARBA" id="ARBA00023125"/>
    </source>
</evidence>
<evidence type="ECO:0000256" key="2">
    <source>
        <dbReference type="ARBA" id="ARBA00022898"/>
    </source>
</evidence>
<proteinExistence type="inferred from homology"/>
<evidence type="ECO:0000313" key="8">
    <source>
        <dbReference type="Proteomes" id="UP000627292"/>
    </source>
</evidence>
<dbReference type="SMART" id="SM00345">
    <property type="entry name" value="HTH_GNTR"/>
    <property type="match status" value="1"/>
</dbReference>
<evidence type="ECO:0000256" key="5">
    <source>
        <dbReference type="ARBA" id="ARBA00023163"/>
    </source>
</evidence>
<keyword evidence="5" id="KW-0804">Transcription</keyword>
<keyword evidence="2" id="KW-0663">Pyridoxal phosphate</keyword>
<keyword evidence="8" id="KW-1185">Reference proteome</keyword>
<dbReference type="GO" id="GO:0003677">
    <property type="term" value="F:DNA binding"/>
    <property type="evidence" value="ECO:0007669"/>
    <property type="project" value="UniProtKB-KW"/>
</dbReference>
<dbReference type="RefSeq" id="WP_188953585.1">
    <property type="nucleotide sequence ID" value="NZ_BMIB01000003.1"/>
</dbReference>
<dbReference type="InterPro" id="IPR036390">
    <property type="entry name" value="WH_DNA-bd_sf"/>
</dbReference>
<keyword evidence="3" id="KW-0805">Transcription regulation</keyword>
<reference evidence="7" key="1">
    <citation type="journal article" date="2014" name="Int. J. Syst. Evol. Microbiol.">
        <title>Complete genome sequence of Corynebacterium casei LMG S-19264T (=DSM 44701T), isolated from a smear-ripened cheese.</title>
        <authorList>
            <consortium name="US DOE Joint Genome Institute (JGI-PGF)"/>
            <person name="Walter F."/>
            <person name="Albersmeier A."/>
            <person name="Kalinowski J."/>
            <person name="Ruckert C."/>
        </authorList>
    </citation>
    <scope>NUCLEOTIDE SEQUENCE</scope>
    <source>
        <strain evidence="7">CGMCC 1.15290</strain>
    </source>
</reference>
<accession>A0A917MWJ9</accession>
<dbReference type="SUPFAM" id="SSF46785">
    <property type="entry name" value="Winged helix' DNA-binding domain"/>
    <property type="match status" value="1"/>
</dbReference>
<dbReference type="Pfam" id="PF00392">
    <property type="entry name" value="GntR"/>
    <property type="match status" value="1"/>
</dbReference>
<comment type="similarity">
    <text evidence="1">In the C-terminal section; belongs to the class-I pyridoxal-phosphate-dependent aminotransferase family.</text>
</comment>
<dbReference type="InterPro" id="IPR004839">
    <property type="entry name" value="Aminotransferase_I/II_large"/>
</dbReference>
<keyword evidence="4" id="KW-0238">DNA-binding</keyword>
<organism evidence="7 8">
    <name type="scientific">Filimonas zeae</name>
    <dbReference type="NCBI Taxonomy" id="1737353"/>
    <lineage>
        <taxon>Bacteria</taxon>
        <taxon>Pseudomonadati</taxon>
        <taxon>Bacteroidota</taxon>
        <taxon>Chitinophagia</taxon>
        <taxon>Chitinophagales</taxon>
        <taxon>Chitinophagaceae</taxon>
        <taxon>Filimonas</taxon>
    </lineage>
</organism>
<protein>
    <submittedName>
        <fullName evidence="7">Transcriptional regulator</fullName>
    </submittedName>
</protein>
<dbReference type="Pfam" id="PF00155">
    <property type="entry name" value="Aminotran_1_2"/>
    <property type="match status" value="1"/>
</dbReference>
<dbReference type="InterPro" id="IPR000524">
    <property type="entry name" value="Tscrpt_reg_HTH_GntR"/>
</dbReference>
<dbReference type="InterPro" id="IPR015424">
    <property type="entry name" value="PyrdxlP-dep_Trfase"/>
</dbReference>
<dbReference type="SUPFAM" id="SSF53383">
    <property type="entry name" value="PLP-dependent transferases"/>
    <property type="match status" value="1"/>
</dbReference>
<dbReference type="Gene3D" id="1.10.10.10">
    <property type="entry name" value="Winged helix-like DNA-binding domain superfamily/Winged helix DNA-binding domain"/>
    <property type="match status" value="1"/>
</dbReference>
<evidence type="ECO:0000256" key="1">
    <source>
        <dbReference type="ARBA" id="ARBA00005384"/>
    </source>
</evidence>
<evidence type="ECO:0000256" key="3">
    <source>
        <dbReference type="ARBA" id="ARBA00023015"/>
    </source>
</evidence>
<dbReference type="CDD" id="cd00609">
    <property type="entry name" value="AAT_like"/>
    <property type="match status" value="1"/>
</dbReference>
<comment type="caution">
    <text evidence="7">The sequence shown here is derived from an EMBL/GenBank/DDBJ whole genome shotgun (WGS) entry which is preliminary data.</text>
</comment>
<dbReference type="InterPro" id="IPR036388">
    <property type="entry name" value="WH-like_DNA-bd_sf"/>
</dbReference>
<dbReference type="PROSITE" id="PS50949">
    <property type="entry name" value="HTH_GNTR"/>
    <property type="match status" value="1"/>
</dbReference>
<dbReference type="PANTHER" id="PTHR46577">
    <property type="entry name" value="HTH-TYPE TRANSCRIPTIONAL REGULATORY PROTEIN GABR"/>
    <property type="match status" value="1"/>
</dbReference>
<evidence type="ECO:0000259" key="6">
    <source>
        <dbReference type="PROSITE" id="PS50949"/>
    </source>
</evidence>
<feature type="domain" description="HTH gntR-type" evidence="6">
    <location>
        <begin position="21"/>
        <end position="89"/>
    </location>
</feature>
<dbReference type="Gene3D" id="3.40.640.10">
    <property type="entry name" value="Type I PLP-dependent aspartate aminotransferase-like (Major domain)"/>
    <property type="match status" value="1"/>
</dbReference>
<dbReference type="InterPro" id="IPR015421">
    <property type="entry name" value="PyrdxlP-dep_Trfase_major"/>
</dbReference>
<dbReference type="InterPro" id="IPR051446">
    <property type="entry name" value="HTH_trans_reg/aminotransferase"/>
</dbReference>
<evidence type="ECO:0000313" key="7">
    <source>
        <dbReference type="EMBL" id="GGH70947.1"/>
    </source>
</evidence>
<dbReference type="GO" id="GO:0003700">
    <property type="term" value="F:DNA-binding transcription factor activity"/>
    <property type="evidence" value="ECO:0007669"/>
    <property type="project" value="InterPro"/>
</dbReference>
<name>A0A917MWJ9_9BACT</name>
<gene>
    <name evidence="7" type="ORF">GCM10011379_29760</name>
</gene>